<dbReference type="PATRIC" id="fig|1379910.4.peg.1983"/>
<evidence type="ECO:0000256" key="1">
    <source>
        <dbReference type="SAM" id="Phobius"/>
    </source>
</evidence>
<dbReference type="AlphaFoldDB" id="A0A0H4VK98"/>
<dbReference type="Proteomes" id="UP000036458">
    <property type="component" value="Chromosome"/>
</dbReference>
<organism evidence="2 3">
    <name type="scientific">Rufibacter radiotolerans</name>
    <dbReference type="NCBI Taxonomy" id="1379910"/>
    <lineage>
        <taxon>Bacteria</taxon>
        <taxon>Pseudomonadati</taxon>
        <taxon>Bacteroidota</taxon>
        <taxon>Cytophagia</taxon>
        <taxon>Cytophagales</taxon>
        <taxon>Hymenobacteraceae</taxon>
        <taxon>Rufibacter</taxon>
    </lineage>
</organism>
<dbReference type="OrthoDB" id="770034at2"/>
<sequence>MTQQNDFTKPSLNSGSFMKPVLVGAATALLVISFFVFGVDTPDPEWGSFWRIRPLIITPLAGAMGGAFYAFMDYQSSRGFNRTVAILLSLVVYFIGLWLGTVLGLAGTMWD</sequence>
<keyword evidence="1" id="KW-0472">Membrane</keyword>
<keyword evidence="1" id="KW-0812">Transmembrane</keyword>
<evidence type="ECO:0000313" key="3">
    <source>
        <dbReference type="Proteomes" id="UP000036458"/>
    </source>
</evidence>
<keyword evidence="1" id="KW-1133">Transmembrane helix</keyword>
<feature type="transmembrane region" description="Helical" evidence="1">
    <location>
        <begin position="51"/>
        <end position="72"/>
    </location>
</feature>
<keyword evidence="3" id="KW-1185">Reference proteome</keyword>
<feature type="transmembrane region" description="Helical" evidence="1">
    <location>
        <begin position="21"/>
        <end position="39"/>
    </location>
</feature>
<name>A0A0H4VK98_9BACT</name>
<dbReference type="EMBL" id="CP010777">
    <property type="protein sequence ID" value="AKQ45778.1"/>
    <property type="molecule type" value="Genomic_DNA"/>
</dbReference>
<evidence type="ECO:0000313" key="2">
    <source>
        <dbReference type="EMBL" id="AKQ45778.1"/>
    </source>
</evidence>
<dbReference type="STRING" id="1379910.TH63_09150"/>
<gene>
    <name evidence="2" type="ORF">TH63_09150</name>
</gene>
<protein>
    <submittedName>
        <fullName evidence="2">Potassium transporter KefB</fullName>
    </submittedName>
</protein>
<feature type="transmembrane region" description="Helical" evidence="1">
    <location>
        <begin position="84"/>
        <end position="110"/>
    </location>
</feature>
<dbReference type="RefSeq" id="WP_048920683.1">
    <property type="nucleotide sequence ID" value="NZ_CP010777.1"/>
</dbReference>
<proteinExistence type="predicted"/>
<accession>A0A0H4VK98</accession>
<dbReference type="KEGG" id="ruf:TH63_09150"/>
<reference evidence="2 3" key="1">
    <citation type="submission" date="2015-01" db="EMBL/GenBank/DDBJ databases">
        <title>Rufibacter sp./DG31D/ whole genome sequencing.</title>
        <authorList>
            <person name="Kim M.K."/>
            <person name="Srinivasan S."/>
            <person name="Lee J.-J."/>
        </authorList>
    </citation>
    <scope>NUCLEOTIDE SEQUENCE [LARGE SCALE GENOMIC DNA]</scope>
    <source>
        <strain evidence="2 3">DG31D</strain>
    </source>
</reference>